<proteinExistence type="predicted"/>
<protein>
    <submittedName>
        <fullName evidence="1">Uncharacterized protein</fullName>
    </submittedName>
</protein>
<organism evidence="1">
    <name type="scientific">viral metagenome</name>
    <dbReference type="NCBI Taxonomy" id="1070528"/>
    <lineage>
        <taxon>unclassified sequences</taxon>
        <taxon>metagenomes</taxon>
        <taxon>organismal metagenomes</taxon>
    </lineage>
</organism>
<evidence type="ECO:0000313" key="1">
    <source>
        <dbReference type="EMBL" id="QHT31595.1"/>
    </source>
</evidence>
<reference evidence="1" key="1">
    <citation type="journal article" date="2020" name="Nature">
        <title>Giant virus diversity and host interactions through global metagenomics.</title>
        <authorList>
            <person name="Schulz F."/>
            <person name="Roux S."/>
            <person name="Paez-Espino D."/>
            <person name="Jungbluth S."/>
            <person name="Walsh D.A."/>
            <person name="Denef V.J."/>
            <person name="McMahon K.D."/>
            <person name="Konstantinidis K.T."/>
            <person name="Eloe-Fadrosh E.A."/>
            <person name="Kyrpides N.C."/>
            <person name="Woyke T."/>
        </authorList>
    </citation>
    <scope>NUCLEOTIDE SEQUENCE</scope>
    <source>
        <strain evidence="1">GVMAG-M-3300009155-48</strain>
    </source>
</reference>
<dbReference type="EMBL" id="MN738924">
    <property type="protein sequence ID" value="QHT31595.1"/>
    <property type="molecule type" value="Genomic_DNA"/>
</dbReference>
<dbReference type="AlphaFoldDB" id="A0A6C0EWI9"/>
<accession>A0A6C0EWI9</accession>
<sequence length="75" mass="9122">MKISKLKQRLHNNIEASKIEIYTKKSEEIYYLILEKLCTKIKSEKEIDTITVYHMESLYRDNTYDKYEYMFANVS</sequence>
<name>A0A6C0EWI9_9ZZZZ</name>